<dbReference type="Pfam" id="PF13728">
    <property type="entry name" value="TraF"/>
    <property type="match status" value="1"/>
</dbReference>
<proteinExistence type="predicted"/>
<dbReference type="NCBIfam" id="NF010288">
    <property type="entry name" value="PRK13728.1"/>
    <property type="match status" value="1"/>
</dbReference>
<dbReference type="InterPro" id="IPR039555">
    <property type="entry name" value="TraF/TrbB"/>
</dbReference>
<keyword evidence="2" id="KW-0413">Isomerase</keyword>
<name>A0A2L1UYX2_9GAMM</name>
<reference evidence="3" key="1">
    <citation type="submission" date="2017-01" db="EMBL/GenBank/DDBJ databases">
        <title>Genome sequence of Rouxiella sp. ERMR1:05.</title>
        <authorList>
            <person name="Kumar R."/>
            <person name="Singh D."/>
            <person name="Kumar S."/>
        </authorList>
    </citation>
    <scope>NUCLEOTIDE SEQUENCE [LARGE SCALE GENOMIC DNA]</scope>
    <source>
        <strain evidence="3">ERMR1:05</strain>
        <plasmid evidence="3">unnamed2</plasmid>
    </source>
</reference>
<geneLocation type="plasmid" evidence="2 3">
    <name>unnamed2</name>
</geneLocation>
<dbReference type="KEGG" id="rox:BV494_24620"/>
<evidence type="ECO:0000313" key="3">
    <source>
        <dbReference type="Proteomes" id="UP000239197"/>
    </source>
</evidence>
<gene>
    <name evidence="2" type="ORF">BV494_24620</name>
</gene>
<dbReference type="AlphaFoldDB" id="A0A2L1UYX2"/>
<dbReference type="GO" id="GO:0016853">
    <property type="term" value="F:isomerase activity"/>
    <property type="evidence" value="ECO:0007669"/>
    <property type="project" value="UniProtKB-KW"/>
</dbReference>
<organism evidence="2 3">
    <name type="scientific">Rahnella sikkimica</name>
    <dbReference type="NCBI Taxonomy" id="1805933"/>
    <lineage>
        <taxon>Bacteria</taxon>
        <taxon>Pseudomonadati</taxon>
        <taxon>Pseudomonadota</taxon>
        <taxon>Gammaproteobacteria</taxon>
        <taxon>Enterobacterales</taxon>
        <taxon>Yersiniaceae</taxon>
        <taxon>Rahnella</taxon>
    </lineage>
</organism>
<dbReference type="OrthoDB" id="5559625at2"/>
<keyword evidence="1" id="KW-0732">Signal</keyword>
<keyword evidence="2" id="KW-0614">Plasmid</keyword>
<dbReference type="NCBIfam" id="TIGR02738">
    <property type="entry name" value="TrbB"/>
    <property type="match status" value="1"/>
</dbReference>
<keyword evidence="3" id="KW-1185">Reference proteome</keyword>
<dbReference type="RefSeq" id="WP_104925412.1">
    <property type="nucleotide sequence ID" value="NZ_CP019064.1"/>
</dbReference>
<dbReference type="InterPro" id="IPR036249">
    <property type="entry name" value="Thioredoxin-like_sf"/>
</dbReference>
<feature type="chain" id="PRO_5014985949" evidence="1">
    <location>
        <begin position="23"/>
        <end position="180"/>
    </location>
</feature>
<dbReference type="Gene3D" id="3.40.30.10">
    <property type="entry name" value="Glutaredoxin"/>
    <property type="match status" value="1"/>
</dbReference>
<evidence type="ECO:0000313" key="2">
    <source>
        <dbReference type="EMBL" id="AVF38084.1"/>
    </source>
</evidence>
<dbReference type="InterPro" id="IPR014109">
    <property type="entry name" value="Thiol-disulphide_isomerase_rbB"/>
</dbReference>
<sequence length="180" mass="19619">MMRKHIKTACLSALLLSVTAQASTWDYIRAIEATKGNPSTSAPEKTVKPAVKAARWSTLTSGQRVNLNDWRVVVFMQSTCEYCHRFDPMLKAFSEESGLTVTAFSLDAKGDDAFPDALQATPEVMVQFFTPGMPVATPTTFLVNVHTLATYPLLQGAVDKAALASRLDEVFQIAMNGSAR</sequence>
<protein>
    <submittedName>
        <fullName evidence="2">Type-F conjugative transfer system pilin assembly thiol-disulfide isomerase TrbB</fullName>
    </submittedName>
</protein>
<accession>A0A2L1UYX2</accession>
<dbReference type="EMBL" id="CP019064">
    <property type="protein sequence ID" value="AVF38084.1"/>
    <property type="molecule type" value="Genomic_DNA"/>
</dbReference>
<dbReference type="Proteomes" id="UP000239197">
    <property type="component" value="Plasmid unnamed2"/>
</dbReference>
<dbReference type="SUPFAM" id="SSF52833">
    <property type="entry name" value="Thioredoxin-like"/>
    <property type="match status" value="1"/>
</dbReference>
<feature type="signal peptide" evidence="1">
    <location>
        <begin position="1"/>
        <end position="22"/>
    </location>
</feature>
<evidence type="ECO:0000256" key="1">
    <source>
        <dbReference type="SAM" id="SignalP"/>
    </source>
</evidence>